<name>A0ABS8VI22_DATST</name>
<dbReference type="EMBL" id="JACEIK010004497">
    <property type="protein sequence ID" value="MCD9645669.1"/>
    <property type="molecule type" value="Genomic_DNA"/>
</dbReference>
<feature type="compositionally biased region" description="Basic and acidic residues" evidence="1">
    <location>
        <begin position="100"/>
        <end position="115"/>
    </location>
</feature>
<keyword evidence="3" id="KW-1185">Reference proteome</keyword>
<evidence type="ECO:0000313" key="3">
    <source>
        <dbReference type="Proteomes" id="UP000823775"/>
    </source>
</evidence>
<organism evidence="2 3">
    <name type="scientific">Datura stramonium</name>
    <name type="common">Jimsonweed</name>
    <name type="synonym">Common thornapple</name>
    <dbReference type="NCBI Taxonomy" id="4076"/>
    <lineage>
        <taxon>Eukaryota</taxon>
        <taxon>Viridiplantae</taxon>
        <taxon>Streptophyta</taxon>
        <taxon>Embryophyta</taxon>
        <taxon>Tracheophyta</taxon>
        <taxon>Spermatophyta</taxon>
        <taxon>Magnoliopsida</taxon>
        <taxon>eudicotyledons</taxon>
        <taxon>Gunneridae</taxon>
        <taxon>Pentapetalae</taxon>
        <taxon>asterids</taxon>
        <taxon>lamiids</taxon>
        <taxon>Solanales</taxon>
        <taxon>Solanaceae</taxon>
        <taxon>Solanoideae</taxon>
        <taxon>Datureae</taxon>
        <taxon>Datura</taxon>
    </lineage>
</organism>
<gene>
    <name evidence="2" type="ORF">HAX54_034733</name>
</gene>
<sequence>MEVYQLTEPEVVGFEVHRSTNQDDLDDFSSTPPVLWNKRPNQDVGASSPKPSKQSKSEVVYKQTPKKIINKKRFSTAKKHKHAQLANKPSKKTVKPKSHTVTEEKAEASQSEPDK</sequence>
<protein>
    <submittedName>
        <fullName evidence="2">Uncharacterized protein</fullName>
    </submittedName>
</protein>
<feature type="region of interest" description="Disordered" evidence="1">
    <location>
        <begin position="15"/>
        <end position="115"/>
    </location>
</feature>
<comment type="caution">
    <text evidence="2">The sequence shown here is derived from an EMBL/GenBank/DDBJ whole genome shotgun (WGS) entry which is preliminary data.</text>
</comment>
<reference evidence="2 3" key="1">
    <citation type="journal article" date="2021" name="BMC Genomics">
        <title>Datura genome reveals duplications of psychoactive alkaloid biosynthetic genes and high mutation rate following tissue culture.</title>
        <authorList>
            <person name="Rajewski A."/>
            <person name="Carter-House D."/>
            <person name="Stajich J."/>
            <person name="Litt A."/>
        </authorList>
    </citation>
    <scope>NUCLEOTIDE SEQUENCE [LARGE SCALE GENOMIC DNA]</scope>
    <source>
        <strain evidence="2">AR-01</strain>
    </source>
</reference>
<evidence type="ECO:0000313" key="2">
    <source>
        <dbReference type="EMBL" id="MCD9645669.1"/>
    </source>
</evidence>
<evidence type="ECO:0000256" key="1">
    <source>
        <dbReference type="SAM" id="MobiDB-lite"/>
    </source>
</evidence>
<proteinExistence type="predicted"/>
<accession>A0ABS8VI22</accession>
<dbReference type="Proteomes" id="UP000823775">
    <property type="component" value="Unassembled WGS sequence"/>
</dbReference>
<feature type="compositionally biased region" description="Basic residues" evidence="1">
    <location>
        <begin position="64"/>
        <end position="98"/>
    </location>
</feature>
<feature type="non-terminal residue" evidence="2">
    <location>
        <position position="115"/>
    </location>
</feature>